<comment type="caution">
    <text evidence="2">The sequence shown here is derived from an EMBL/GenBank/DDBJ whole genome shotgun (WGS) entry which is preliminary data.</text>
</comment>
<name>A0A8I2YYW6_9AGAM</name>
<protein>
    <submittedName>
        <fullName evidence="2">Uncharacterized protein</fullName>
    </submittedName>
</protein>
<evidence type="ECO:0000256" key="1">
    <source>
        <dbReference type="SAM" id="MobiDB-lite"/>
    </source>
</evidence>
<keyword evidence="3" id="KW-1185">Reference proteome</keyword>
<dbReference type="EMBL" id="JAGFBS010000004">
    <property type="protein sequence ID" value="KAG6379513.1"/>
    <property type="molecule type" value="Genomic_DNA"/>
</dbReference>
<dbReference type="AlphaFoldDB" id="A0A8I2YYW6"/>
<sequence length="92" mass="10363">MQLGSTATVGSRVECEAGELVTRKTDQEQTQAKTAKKRTRRERHTSESAGENSHHRRYSAKKSKQNNNNSVYAHLHPLQDYLHPGLDGTPCF</sequence>
<reference evidence="2" key="1">
    <citation type="submission" date="2021-03" db="EMBL/GenBank/DDBJ databases">
        <title>Evolutionary innovations through gain and loss of genes in the ectomycorrhizal Boletales.</title>
        <authorList>
            <person name="Wu G."/>
            <person name="Miyauchi S."/>
            <person name="Morin E."/>
            <person name="Yang Z.-L."/>
            <person name="Xu J."/>
            <person name="Martin F.M."/>
        </authorList>
    </citation>
    <scope>NUCLEOTIDE SEQUENCE</scope>
    <source>
        <strain evidence="2">BR01</strain>
    </source>
</reference>
<organism evidence="2 3">
    <name type="scientific">Boletus reticuloceps</name>
    <dbReference type="NCBI Taxonomy" id="495285"/>
    <lineage>
        <taxon>Eukaryota</taxon>
        <taxon>Fungi</taxon>
        <taxon>Dikarya</taxon>
        <taxon>Basidiomycota</taxon>
        <taxon>Agaricomycotina</taxon>
        <taxon>Agaricomycetes</taxon>
        <taxon>Agaricomycetidae</taxon>
        <taxon>Boletales</taxon>
        <taxon>Boletineae</taxon>
        <taxon>Boletaceae</taxon>
        <taxon>Boletoideae</taxon>
        <taxon>Boletus</taxon>
    </lineage>
</organism>
<gene>
    <name evidence="2" type="ORF">JVT61DRAFT_10004</name>
</gene>
<feature type="compositionally biased region" description="Basic residues" evidence="1">
    <location>
        <begin position="34"/>
        <end position="43"/>
    </location>
</feature>
<feature type="region of interest" description="Disordered" evidence="1">
    <location>
        <begin position="1"/>
        <end position="72"/>
    </location>
</feature>
<evidence type="ECO:0000313" key="3">
    <source>
        <dbReference type="Proteomes" id="UP000683000"/>
    </source>
</evidence>
<feature type="compositionally biased region" description="Basic residues" evidence="1">
    <location>
        <begin position="54"/>
        <end position="64"/>
    </location>
</feature>
<dbReference type="Proteomes" id="UP000683000">
    <property type="component" value="Unassembled WGS sequence"/>
</dbReference>
<accession>A0A8I2YYW6</accession>
<proteinExistence type="predicted"/>
<evidence type="ECO:0000313" key="2">
    <source>
        <dbReference type="EMBL" id="KAG6379513.1"/>
    </source>
</evidence>